<protein>
    <recommendedName>
        <fullName evidence="6">Reverse transcriptase domain-containing protein</fullName>
    </recommendedName>
</protein>
<evidence type="ECO:0000259" key="3">
    <source>
        <dbReference type="Pfam" id="PF13966"/>
    </source>
</evidence>
<organism evidence="4 5">
    <name type="scientific">Rubus argutus</name>
    <name type="common">Southern blackberry</name>
    <dbReference type="NCBI Taxonomy" id="59490"/>
    <lineage>
        <taxon>Eukaryota</taxon>
        <taxon>Viridiplantae</taxon>
        <taxon>Streptophyta</taxon>
        <taxon>Embryophyta</taxon>
        <taxon>Tracheophyta</taxon>
        <taxon>Spermatophyta</taxon>
        <taxon>Magnoliopsida</taxon>
        <taxon>eudicotyledons</taxon>
        <taxon>Gunneridae</taxon>
        <taxon>Pentapetalae</taxon>
        <taxon>rosids</taxon>
        <taxon>fabids</taxon>
        <taxon>Rosales</taxon>
        <taxon>Rosaceae</taxon>
        <taxon>Rosoideae</taxon>
        <taxon>Rosoideae incertae sedis</taxon>
        <taxon>Rubus</taxon>
    </lineage>
</organism>
<name>A0AAW1X5F3_RUBAR</name>
<dbReference type="InterPro" id="IPR036691">
    <property type="entry name" value="Endo/exonu/phosph_ase_sf"/>
</dbReference>
<evidence type="ECO:0000313" key="5">
    <source>
        <dbReference type="Proteomes" id="UP001457282"/>
    </source>
</evidence>
<evidence type="ECO:0000313" key="4">
    <source>
        <dbReference type="EMBL" id="KAK9931600.1"/>
    </source>
</evidence>
<comment type="caution">
    <text evidence="4">The sequence shown here is derived from an EMBL/GenBank/DDBJ whole genome shotgun (WGS) entry which is preliminary data.</text>
</comment>
<dbReference type="Gene3D" id="3.60.10.10">
    <property type="entry name" value="Endonuclease/exonuclease/phosphatase"/>
    <property type="match status" value="1"/>
</dbReference>
<dbReference type="PANTHER" id="PTHR46890:SF48">
    <property type="entry name" value="RNA-DIRECTED DNA POLYMERASE"/>
    <property type="match status" value="1"/>
</dbReference>
<dbReference type="EMBL" id="JBEDUW010000004">
    <property type="protein sequence ID" value="KAK9931600.1"/>
    <property type="molecule type" value="Genomic_DNA"/>
</dbReference>
<dbReference type="InterPro" id="IPR052343">
    <property type="entry name" value="Retrotransposon-Effector_Assoc"/>
</dbReference>
<dbReference type="InterPro" id="IPR005135">
    <property type="entry name" value="Endo/exonuclease/phosphatase"/>
</dbReference>
<evidence type="ECO:0000259" key="1">
    <source>
        <dbReference type="Pfam" id="PF00078"/>
    </source>
</evidence>
<dbReference type="PANTHER" id="PTHR46890">
    <property type="entry name" value="NON-LTR RETROLELEMENT REVERSE TRANSCRIPTASE-LIKE PROTEIN-RELATED"/>
    <property type="match status" value="1"/>
</dbReference>
<accession>A0AAW1X5F3</accession>
<feature type="domain" description="Reverse transcriptase" evidence="1">
    <location>
        <begin position="465"/>
        <end position="584"/>
    </location>
</feature>
<dbReference type="AlphaFoldDB" id="A0AAW1X5F3"/>
<evidence type="ECO:0000259" key="2">
    <source>
        <dbReference type="Pfam" id="PF03372"/>
    </source>
</evidence>
<feature type="domain" description="Reverse transcriptase zinc-binding" evidence="3">
    <location>
        <begin position="675"/>
        <end position="771"/>
    </location>
</feature>
<feature type="domain" description="Endonuclease/exonuclease/phosphatase" evidence="2">
    <location>
        <begin position="4"/>
        <end position="211"/>
    </location>
</feature>
<dbReference type="InterPro" id="IPR026960">
    <property type="entry name" value="RVT-Znf"/>
</dbReference>
<gene>
    <name evidence="4" type="ORF">M0R45_018872</name>
</gene>
<dbReference type="SUPFAM" id="SSF56219">
    <property type="entry name" value="DNase I-like"/>
    <property type="match status" value="1"/>
</dbReference>
<keyword evidence="5" id="KW-1185">Reference proteome</keyword>
<sequence length="903" mass="103229">MNVLSWNCRGVGMDPKIFALKDLITKTRPSIVFLCETKIDNLKDFRQLALSLKGLGFTQAEEVLSDGRSGVLGLFWVDEVRVRSKSAHFIESTLEGSPGDPSWRLTGFYGHPKTSLHHLSWQAIRDHCDDDSLPWVIVEDFNEILHADEKQDGRRRGELQMWGFREIVGYTELVDLRFVGTKFTWSNRHTKIRLDRALATNSWSEIFPQTCVYVLPPFISNHSLFLLQASVGSIVRVQRFHHFHFESFWLQHPECNQTQVQIQGIRNRLAMLLDCSITPTAIEEKQSLVVQLQQLTSQEETYWTQRAKVAWLKEGDSNTGYFHRKASNRPRKNNLVGLFDENGLWRDNEEGMEEVVTSYFQRMFNAGEVDQVALDATLNAIQPYVTVEMNQALCAPYSMEEIRVALFQMYPTKSPALDGMPPLFYQHYWDLIGEDLTSVVQNFLHSGQLLKQINFTHICLIPKVTNPQNMVDLRPIALCNVIYKICSKTIANRMKIILPQIISPFPSSFVPSRLITDNILATNEVAHFIHNQRTGDEYMALKLDLSKAYDHMEWTFLCKGWQILEYPDSLIASILAAKDLIKCGMRWQIGTGTSVSTWIDPWLPKLPSFLPIPRLQEEVVESRIADFILPSRSWDRQRVLNTFVVSDAMLILVIPLSDHYVGDRRIWHSDSKGIFSVKSAYKMALALYSSEVLSAPTDLSGEPFVPFWKCIWHAPIPALAKVCVWKASLGILPTVDRLLAKQVPIEDVVCNLCHMEPKTILHICGMCTYSKVIFQAIPAILELCYPPDRVFTNFFEWLLHCFQALPKINFHRSSFILDFESTPPISGGRHRSLQWKRPPVGWLKVNIDEAFSASEQMGEICVIIRDDEGNCVGGKCERIQNVTSPEHVEALAGRCVVRLVQEK</sequence>
<reference evidence="4 5" key="1">
    <citation type="journal article" date="2023" name="G3 (Bethesda)">
        <title>A chromosome-length genome assembly and annotation of blackberry (Rubus argutus, cv. 'Hillquist').</title>
        <authorList>
            <person name="Bruna T."/>
            <person name="Aryal R."/>
            <person name="Dudchenko O."/>
            <person name="Sargent D.J."/>
            <person name="Mead D."/>
            <person name="Buti M."/>
            <person name="Cavallini A."/>
            <person name="Hytonen T."/>
            <person name="Andres J."/>
            <person name="Pham M."/>
            <person name="Weisz D."/>
            <person name="Mascagni F."/>
            <person name="Usai G."/>
            <person name="Natali L."/>
            <person name="Bassil N."/>
            <person name="Fernandez G.E."/>
            <person name="Lomsadze A."/>
            <person name="Armour M."/>
            <person name="Olukolu B."/>
            <person name="Poorten T."/>
            <person name="Britton C."/>
            <person name="Davik J."/>
            <person name="Ashrafi H."/>
            <person name="Aiden E.L."/>
            <person name="Borodovsky M."/>
            <person name="Worthington M."/>
        </authorList>
    </citation>
    <scope>NUCLEOTIDE SEQUENCE [LARGE SCALE GENOMIC DNA]</scope>
    <source>
        <strain evidence="4">PI 553951</strain>
    </source>
</reference>
<dbReference type="Pfam" id="PF03372">
    <property type="entry name" value="Exo_endo_phos"/>
    <property type="match status" value="1"/>
</dbReference>
<evidence type="ECO:0008006" key="6">
    <source>
        <dbReference type="Google" id="ProtNLM"/>
    </source>
</evidence>
<proteinExistence type="predicted"/>
<dbReference type="GO" id="GO:0003824">
    <property type="term" value="F:catalytic activity"/>
    <property type="evidence" value="ECO:0007669"/>
    <property type="project" value="InterPro"/>
</dbReference>
<dbReference type="Pfam" id="PF00078">
    <property type="entry name" value="RVT_1"/>
    <property type="match status" value="1"/>
</dbReference>
<dbReference type="InterPro" id="IPR000477">
    <property type="entry name" value="RT_dom"/>
</dbReference>
<dbReference type="Pfam" id="PF13966">
    <property type="entry name" value="zf-RVT"/>
    <property type="match status" value="1"/>
</dbReference>
<dbReference type="Proteomes" id="UP001457282">
    <property type="component" value="Unassembled WGS sequence"/>
</dbReference>